<dbReference type="GO" id="GO:0008276">
    <property type="term" value="F:protein methyltransferase activity"/>
    <property type="evidence" value="ECO:0007669"/>
    <property type="project" value="UniProtKB-ARBA"/>
</dbReference>
<keyword evidence="10" id="KW-1064">Adaptive immunity</keyword>
<feature type="compositionally biased region" description="Basic and acidic residues" evidence="14">
    <location>
        <begin position="537"/>
        <end position="546"/>
    </location>
</feature>
<keyword evidence="3" id="KW-0479">Metal-binding</keyword>
<dbReference type="Gene3D" id="3.30.160.60">
    <property type="entry name" value="Classic Zinc Finger"/>
    <property type="match status" value="5"/>
</dbReference>
<evidence type="ECO:0000256" key="7">
    <source>
        <dbReference type="ARBA" id="ARBA00022859"/>
    </source>
</evidence>
<dbReference type="GO" id="GO:0005634">
    <property type="term" value="C:nucleus"/>
    <property type="evidence" value="ECO:0007669"/>
    <property type="project" value="UniProtKB-SubCell"/>
</dbReference>
<protein>
    <submittedName>
        <fullName evidence="17">(California timema) hypothetical protein</fullName>
    </submittedName>
</protein>
<evidence type="ECO:0000256" key="1">
    <source>
        <dbReference type="ARBA" id="ARBA00004123"/>
    </source>
</evidence>
<feature type="region of interest" description="Disordered" evidence="14">
    <location>
        <begin position="122"/>
        <end position="153"/>
    </location>
</feature>
<keyword evidence="9" id="KW-0238">DNA-binding</keyword>
<keyword evidence="7" id="KW-0391">Immunity</keyword>
<gene>
    <name evidence="17" type="ORF">TCMB3V08_LOCUS412</name>
</gene>
<proteinExistence type="predicted"/>
<evidence type="ECO:0000256" key="11">
    <source>
        <dbReference type="ARBA" id="ARBA00023163"/>
    </source>
</evidence>
<dbReference type="GO" id="GO:0001227">
    <property type="term" value="F:DNA-binding transcription repressor activity, RNA polymerase II-specific"/>
    <property type="evidence" value="ECO:0007669"/>
    <property type="project" value="InterPro"/>
</dbReference>
<dbReference type="GO" id="GO:0000978">
    <property type="term" value="F:RNA polymerase II cis-regulatory region sequence-specific DNA binding"/>
    <property type="evidence" value="ECO:0007669"/>
    <property type="project" value="TreeGrafter"/>
</dbReference>
<dbReference type="PANTHER" id="PTHR16515">
    <property type="entry name" value="PR DOMAIN ZINC FINGER PROTEIN"/>
    <property type="match status" value="1"/>
</dbReference>
<feature type="compositionally biased region" description="Basic and acidic residues" evidence="14">
    <location>
        <begin position="460"/>
        <end position="471"/>
    </location>
</feature>
<keyword evidence="5 13" id="KW-0863">Zinc-finger</keyword>
<feature type="compositionally biased region" description="Polar residues" evidence="14">
    <location>
        <begin position="518"/>
        <end position="530"/>
    </location>
</feature>
<keyword evidence="11" id="KW-0804">Transcription</keyword>
<dbReference type="PROSITE" id="PS50157">
    <property type="entry name" value="ZINC_FINGER_C2H2_2"/>
    <property type="match status" value="4"/>
</dbReference>
<evidence type="ECO:0000256" key="9">
    <source>
        <dbReference type="ARBA" id="ARBA00023125"/>
    </source>
</evidence>
<dbReference type="AlphaFoldDB" id="A0A7R9IVE5"/>
<dbReference type="SMART" id="SM00355">
    <property type="entry name" value="ZnF_C2H2"/>
    <property type="match status" value="5"/>
</dbReference>
<feature type="region of interest" description="Disordered" evidence="14">
    <location>
        <begin position="330"/>
        <end position="411"/>
    </location>
</feature>
<evidence type="ECO:0000256" key="2">
    <source>
        <dbReference type="ARBA" id="ARBA00022588"/>
    </source>
</evidence>
<organism evidence="17">
    <name type="scientific">Timema californicum</name>
    <name type="common">California timema</name>
    <name type="synonym">Walking stick</name>
    <dbReference type="NCBI Taxonomy" id="61474"/>
    <lineage>
        <taxon>Eukaryota</taxon>
        <taxon>Metazoa</taxon>
        <taxon>Ecdysozoa</taxon>
        <taxon>Arthropoda</taxon>
        <taxon>Hexapoda</taxon>
        <taxon>Insecta</taxon>
        <taxon>Pterygota</taxon>
        <taxon>Neoptera</taxon>
        <taxon>Polyneoptera</taxon>
        <taxon>Phasmatodea</taxon>
        <taxon>Timematodea</taxon>
        <taxon>Timematoidea</taxon>
        <taxon>Timematidae</taxon>
        <taxon>Timema</taxon>
    </lineage>
</organism>
<dbReference type="GO" id="GO:0002250">
    <property type="term" value="P:adaptive immune response"/>
    <property type="evidence" value="ECO:0007669"/>
    <property type="project" value="UniProtKB-KW"/>
</dbReference>
<dbReference type="GO" id="GO:0008757">
    <property type="term" value="F:S-adenosylmethionine-dependent methyltransferase activity"/>
    <property type="evidence" value="ECO:0007669"/>
    <property type="project" value="UniProtKB-ARBA"/>
</dbReference>
<dbReference type="CDD" id="cd19187">
    <property type="entry name" value="PR-SET_PRDM1"/>
    <property type="match status" value="1"/>
</dbReference>
<evidence type="ECO:0000313" key="17">
    <source>
        <dbReference type="EMBL" id="CAD7567628.1"/>
    </source>
</evidence>
<dbReference type="GO" id="GO:0045165">
    <property type="term" value="P:cell fate commitment"/>
    <property type="evidence" value="ECO:0007669"/>
    <property type="project" value="TreeGrafter"/>
</dbReference>
<dbReference type="FunFam" id="3.30.160.60:FF:000211">
    <property type="entry name" value="PR domain zinc finger protein 1"/>
    <property type="match status" value="1"/>
</dbReference>
<evidence type="ECO:0000256" key="12">
    <source>
        <dbReference type="ARBA" id="ARBA00023242"/>
    </source>
</evidence>
<dbReference type="InterPro" id="IPR046341">
    <property type="entry name" value="SET_dom_sf"/>
</dbReference>
<dbReference type="InterPro" id="IPR001214">
    <property type="entry name" value="SET_dom"/>
</dbReference>
<feature type="domain" description="SET" evidence="16">
    <location>
        <begin position="164"/>
        <end position="299"/>
    </location>
</feature>
<dbReference type="InterPro" id="IPR050331">
    <property type="entry name" value="Zinc_finger"/>
</dbReference>
<dbReference type="SMART" id="SM00317">
    <property type="entry name" value="SET"/>
    <property type="match status" value="1"/>
</dbReference>
<dbReference type="Pfam" id="PF00096">
    <property type="entry name" value="zf-C2H2"/>
    <property type="match status" value="4"/>
</dbReference>
<name>A0A7R9IVE5_TIMCA</name>
<feature type="region of interest" description="Disordered" evidence="14">
    <location>
        <begin position="1"/>
        <end position="25"/>
    </location>
</feature>
<keyword evidence="2" id="KW-0399">Innate immunity</keyword>
<keyword evidence="8" id="KW-0805">Transcription regulation</keyword>
<dbReference type="GO" id="GO:0008170">
    <property type="term" value="F:N-methyltransferase activity"/>
    <property type="evidence" value="ECO:0007669"/>
    <property type="project" value="UniProtKB-ARBA"/>
</dbReference>
<dbReference type="InterPro" id="IPR013087">
    <property type="entry name" value="Znf_C2H2_type"/>
</dbReference>
<evidence type="ECO:0000259" key="16">
    <source>
        <dbReference type="PROSITE" id="PS50280"/>
    </source>
</evidence>
<feature type="domain" description="C2H2-type" evidence="15">
    <location>
        <begin position="829"/>
        <end position="856"/>
    </location>
</feature>
<evidence type="ECO:0000256" key="13">
    <source>
        <dbReference type="PROSITE-ProRule" id="PRU00042"/>
    </source>
</evidence>
<dbReference type="FunFam" id="3.30.160.60:FF:000132">
    <property type="entry name" value="PR domain zinc finger protein 1"/>
    <property type="match status" value="1"/>
</dbReference>
<keyword evidence="4" id="KW-0677">Repeat</keyword>
<feature type="region of interest" description="Disordered" evidence="14">
    <location>
        <begin position="518"/>
        <end position="631"/>
    </location>
</feature>
<feature type="domain" description="C2H2-type" evidence="15">
    <location>
        <begin position="857"/>
        <end position="884"/>
    </location>
</feature>
<dbReference type="PROSITE" id="PS00028">
    <property type="entry name" value="ZINC_FINGER_C2H2_1"/>
    <property type="match status" value="4"/>
</dbReference>
<dbReference type="InterPro" id="IPR036236">
    <property type="entry name" value="Znf_C2H2_sf"/>
</dbReference>
<dbReference type="SUPFAM" id="SSF82199">
    <property type="entry name" value="SET domain"/>
    <property type="match status" value="1"/>
</dbReference>
<dbReference type="InterPro" id="IPR044413">
    <property type="entry name" value="PRDM1_PR-SET"/>
</dbReference>
<feature type="region of interest" description="Disordered" evidence="14">
    <location>
        <begin position="460"/>
        <end position="488"/>
    </location>
</feature>
<dbReference type="Pfam" id="PF21549">
    <property type="entry name" value="PRDM2_PR"/>
    <property type="match status" value="1"/>
</dbReference>
<evidence type="ECO:0000256" key="3">
    <source>
        <dbReference type="ARBA" id="ARBA00022723"/>
    </source>
</evidence>
<feature type="region of interest" description="Disordered" evidence="14">
    <location>
        <begin position="718"/>
        <end position="763"/>
    </location>
</feature>
<dbReference type="PANTHER" id="PTHR16515:SF59">
    <property type="entry name" value="PR DOMAIN ZINC FINGER PROTEIN 1"/>
    <property type="match status" value="1"/>
</dbReference>
<dbReference type="FunFam" id="3.30.160.60:FF:000436">
    <property type="entry name" value="PR domain zinc finger protein 4"/>
    <property type="match status" value="1"/>
</dbReference>
<dbReference type="GO" id="GO:0008270">
    <property type="term" value="F:zinc ion binding"/>
    <property type="evidence" value="ECO:0007669"/>
    <property type="project" value="UniProtKB-KW"/>
</dbReference>
<dbReference type="GO" id="GO:0005737">
    <property type="term" value="C:cytoplasm"/>
    <property type="evidence" value="ECO:0007669"/>
    <property type="project" value="TreeGrafter"/>
</dbReference>
<accession>A0A7R9IVE5</accession>
<dbReference type="PROSITE" id="PS50280">
    <property type="entry name" value="SET"/>
    <property type="match status" value="1"/>
</dbReference>
<evidence type="ECO:0000256" key="14">
    <source>
        <dbReference type="SAM" id="MobiDB-lite"/>
    </source>
</evidence>
<comment type="subcellular location">
    <subcellularLocation>
        <location evidence="1">Nucleus</location>
    </subcellularLocation>
</comment>
<dbReference type="FunFam" id="3.30.160.60:FF:000833">
    <property type="entry name" value="PR domain zinc finger protein"/>
    <property type="match status" value="1"/>
</dbReference>
<feature type="compositionally biased region" description="Basic and acidic residues" evidence="14">
    <location>
        <begin position="140"/>
        <end position="149"/>
    </location>
</feature>
<keyword evidence="6" id="KW-0862">Zinc</keyword>
<dbReference type="SUPFAM" id="SSF57667">
    <property type="entry name" value="beta-beta-alpha zinc fingers"/>
    <property type="match status" value="3"/>
</dbReference>
<evidence type="ECO:0000259" key="15">
    <source>
        <dbReference type="PROSITE" id="PS50157"/>
    </source>
</evidence>
<dbReference type="FunFam" id="3.30.160.60:FF:000748">
    <property type="entry name" value="PR domain zinc finger protein"/>
    <property type="match status" value="1"/>
</dbReference>
<feature type="compositionally biased region" description="Low complexity" evidence="14">
    <location>
        <begin position="718"/>
        <end position="749"/>
    </location>
</feature>
<evidence type="ECO:0000256" key="5">
    <source>
        <dbReference type="ARBA" id="ARBA00022771"/>
    </source>
</evidence>
<evidence type="ECO:0000256" key="10">
    <source>
        <dbReference type="ARBA" id="ARBA00023130"/>
    </source>
</evidence>
<dbReference type="GO" id="GO:0045087">
    <property type="term" value="P:innate immune response"/>
    <property type="evidence" value="ECO:0007669"/>
    <property type="project" value="UniProtKB-KW"/>
</dbReference>
<keyword evidence="12" id="KW-0539">Nucleus</keyword>
<dbReference type="Gene3D" id="2.170.270.10">
    <property type="entry name" value="SET domain"/>
    <property type="match status" value="2"/>
</dbReference>
<feature type="domain" description="C2H2-type" evidence="15">
    <location>
        <begin position="773"/>
        <end position="800"/>
    </location>
</feature>
<feature type="compositionally biased region" description="Basic and acidic residues" evidence="14">
    <location>
        <begin position="357"/>
        <end position="369"/>
    </location>
</feature>
<reference evidence="17" key="1">
    <citation type="submission" date="2020-11" db="EMBL/GenBank/DDBJ databases">
        <authorList>
            <person name="Tran Van P."/>
        </authorList>
    </citation>
    <scope>NUCLEOTIDE SEQUENCE</scope>
</reference>
<dbReference type="EMBL" id="OE179129">
    <property type="protein sequence ID" value="CAD7567628.1"/>
    <property type="molecule type" value="Genomic_DNA"/>
</dbReference>
<evidence type="ECO:0000256" key="4">
    <source>
        <dbReference type="ARBA" id="ARBA00022737"/>
    </source>
</evidence>
<evidence type="ECO:0000256" key="8">
    <source>
        <dbReference type="ARBA" id="ARBA00023015"/>
    </source>
</evidence>
<feature type="domain" description="C2H2-type" evidence="15">
    <location>
        <begin position="801"/>
        <end position="828"/>
    </location>
</feature>
<feature type="compositionally biased region" description="Basic and acidic residues" evidence="14">
    <location>
        <begin position="382"/>
        <end position="397"/>
    </location>
</feature>
<evidence type="ECO:0000256" key="6">
    <source>
        <dbReference type="ARBA" id="ARBA00022833"/>
    </source>
</evidence>
<feature type="compositionally biased region" description="Low complexity" evidence="14">
    <location>
        <begin position="581"/>
        <end position="607"/>
    </location>
</feature>
<sequence>MGRASSQEVCGTLGTEPFGKGERRVSVGTREVGAAMEERPLTGGSGGALDLSTIQEEDFEKHVVYIVPDVPTEPGCPNRAENSLPRNLALRPSQALSEVELEEVNQHLRGGRVENHLIKTTLSSPDRDSNLDLPVLSSRAQHDKREKPPPVHPTEIRISISPSSAVELNTTSALANYATEAEAQNGVTTGLCQVQVQGVWSTGYIPTGTRFGPLVGEVYAKDGVPSTASRKYFWRVYKDNELFYYMDGYDTRKANWMRFVNPAYSSESQNLIACQYKMNIYFYTIKPILPNQELLVWYCREFAERLNYPLTGELMLQRIRQQVQQSTAVSAPVSSTSARCSETSLPVVATEPSGDSPSKDPPPHHHVYDARPTTLTPPDGSVRSDEGYHSNGYHDDGFTPPEDSSDSDSENNYVLDFSKKAADDETAVIIEPPDVQKNEYRKVKIKITKAYHYKVKSENLENTSKNDKDTIVPEPTATPLPISSPPNSTTLIVIDSPPPPPTMAPIQKPYYEPEVVNTINRHSPPTTSILENILTRNRTDTNNNRETHKHRPRDSTPPPSSPTEMAYSYKKSHRYTAVPCSPDSSSSTPQPSIQLLPPIIPQSSSQPNQNTHLLLPSMPLNRPSLHASRTPSPQPIIYSNHYHHSSITHPEITYLNDGPPVYNNHPPYPYNLYPPPNSTLINHQSPPINVSTSSYSPPLLTNVPSMISLQNTSPNNLHLSHHLLTPLSPRRSSPLSSSSPEGGSCPTSPNSQGSRGYRSLPYPLKKKDGKMHYECNVCCKTFGQLSNLKVHLRTHSGERPFRCNVCTKSFTQLAHLQKHHLVHTGEKPHQCDICKKRFSSTSNLKTHLRLHSGQKPYACDLCPAKFTQFVHLKLHKRLHTNERPYTCQGCNKKYISASGLRTHWKTTSCRPNNIEEELALAAAAGSPPCYYDYAGSDVSMGSLEKEMPDMDATDSFDEQAQHCIEASNLSENDRPRASVIETSQPHVIECT</sequence>